<proteinExistence type="predicted"/>
<dbReference type="AlphaFoldDB" id="A0A9W6QRP9"/>
<dbReference type="Pfam" id="PF25976">
    <property type="entry name" value="LpqB_N"/>
    <property type="match status" value="1"/>
</dbReference>
<evidence type="ECO:0000259" key="3">
    <source>
        <dbReference type="Pfam" id="PF25976"/>
    </source>
</evidence>
<dbReference type="EMBL" id="BSSD01000013">
    <property type="protein sequence ID" value="GLW95333.1"/>
    <property type="molecule type" value="Genomic_DNA"/>
</dbReference>
<dbReference type="PROSITE" id="PS51257">
    <property type="entry name" value="PROKAR_LIPOPROTEIN"/>
    <property type="match status" value="1"/>
</dbReference>
<sequence length="571" mass="61811">MTRLVLALLCAVMLTSCANIPDRTLPRVVLDATEEQPRQVGKPAPGLDPFNLVQEFVKNAGTPDAARTYLTEEAKPNWKSAAAPTIIQDEIKTVPQSVPEGRDPATEQVVILTATSIGSLYSDWSFVPQVQSLEYRLVIKRQDGQWRIAEPPNAVLIREADFAKSYRRVNLEFFDPEQRVMVSDPRYVQIEPRQGLFGRVVDLLLGGPSESLKGAVRNQLDGLELSTNVLPESDGAILINLGKIDKPVEDRQRIAAQLVLSLREVTTSPLRIRSQGLPLVPGHEDWTIGDVGTYDALSALKADLLGLAVVGGRLLSLRDGRPLEGPTGEGAYDIVSAAQSLDGSLLAVVQRTVGGMKLRVGKTDGELPEVSLPTAATLTRPTWLFAGSNEATPNEVWTVQDGTLVVRVSRTNDGKWEDFPVDASEFTRNGGTITQLRLSRDGARVAAVVNGEVRVASVVRNNDAVMIRSGRTLQAGIVKDVVGLDWLDRLTVIAATEQPIRPVVSLSVDGYAYTPYNKTNLTVPVTAVTAAPGRSTIVTDGSGMWTTGEAGKVWQYHQYNLGPGSLPFFPG</sequence>
<keyword evidence="4" id="KW-0449">Lipoprotein</keyword>
<accession>A0A9W6QRP9</accession>
<dbReference type="RefSeq" id="WP_285613159.1">
    <property type="nucleotide sequence ID" value="NZ_BSSD01000013.1"/>
</dbReference>
<comment type="caution">
    <text evidence="4">The sequence shown here is derived from an EMBL/GenBank/DDBJ whole genome shotgun (WGS) entry which is preliminary data.</text>
</comment>
<organism evidence="4 5">
    <name type="scientific">Actinokineospora globicatena</name>
    <dbReference type="NCBI Taxonomy" id="103729"/>
    <lineage>
        <taxon>Bacteria</taxon>
        <taxon>Bacillati</taxon>
        <taxon>Actinomycetota</taxon>
        <taxon>Actinomycetes</taxon>
        <taxon>Pseudonocardiales</taxon>
        <taxon>Pseudonocardiaceae</taxon>
        <taxon>Actinokineospora</taxon>
    </lineage>
</organism>
<reference evidence="4" key="1">
    <citation type="submission" date="2023-02" db="EMBL/GenBank/DDBJ databases">
        <title>Actinokineospora globicatena NBRC 15670.</title>
        <authorList>
            <person name="Ichikawa N."/>
            <person name="Sato H."/>
            <person name="Tonouchi N."/>
        </authorList>
    </citation>
    <scope>NUCLEOTIDE SEQUENCE</scope>
    <source>
        <strain evidence="4">NBRC 15670</strain>
    </source>
</reference>
<gene>
    <name evidence="4" type="ORF">Aglo03_61490</name>
</gene>
<name>A0A9W6QRP9_9PSEU</name>
<keyword evidence="5" id="KW-1185">Reference proteome</keyword>
<evidence type="ECO:0000313" key="5">
    <source>
        <dbReference type="Proteomes" id="UP001165042"/>
    </source>
</evidence>
<keyword evidence="1" id="KW-0732">Signal</keyword>
<feature type="domain" description="Lipoprotein LpqB C-terminal" evidence="2">
    <location>
        <begin position="312"/>
        <end position="570"/>
    </location>
</feature>
<dbReference type="InterPro" id="IPR059026">
    <property type="entry name" value="LpqB_N"/>
</dbReference>
<evidence type="ECO:0000256" key="1">
    <source>
        <dbReference type="SAM" id="SignalP"/>
    </source>
</evidence>
<evidence type="ECO:0000313" key="4">
    <source>
        <dbReference type="EMBL" id="GLW95333.1"/>
    </source>
</evidence>
<feature type="chain" id="PRO_5040914688" evidence="1">
    <location>
        <begin position="19"/>
        <end position="571"/>
    </location>
</feature>
<feature type="domain" description="Lipoprotein LpqB N-terminal" evidence="3">
    <location>
        <begin position="42"/>
        <end position="162"/>
    </location>
</feature>
<dbReference type="SUPFAM" id="SSF82171">
    <property type="entry name" value="DPP6 N-terminal domain-like"/>
    <property type="match status" value="1"/>
</dbReference>
<dbReference type="Proteomes" id="UP001165042">
    <property type="component" value="Unassembled WGS sequence"/>
</dbReference>
<dbReference type="Pfam" id="PF10647">
    <property type="entry name" value="Gmad1"/>
    <property type="match status" value="1"/>
</dbReference>
<protein>
    <submittedName>
        <fullName evidence="4">Lipoprotein</fullName>
    </submittedName>
</protein>
<dbReference type="InterPro" id="IPR018910">
    <property type="entry name" value="LpqB_C"/>
</dbReference>
<feature type="signal peptide" evidence="1">
    <location>
        <begin position="1"/>
        <end position="18"/>
    </location>
</feature>
<evidence type="ECO:0000259" key="2">
    <source>
        <dbReference type="Pfam" id="PF10647"/>
    </source>
</evidence>